<proteinExistence type="predicted"/>
<reference evidence="1" key="1">
    <citation type="journal article" date="2019" name="Sci. Rep.">
        <title>Draft genome of Tanacetum cinerariifolium, the natural source of mosquito coil.</title>
        <authorList>
            <person name="Yamashiro T."/>
            <person name="Shiraishi A."/>
            <person name="Satake H."/>
            <person name="Nakayama K."/>
        </authorList>
    </citation>
    <scope>NUCLEOTIDE SEQUENCE</scope>
</reference>
<gene>
    <name evidence="1" type="ORF">Tci_045364</name>
</gene>
<name>A0A6L2MHG5_TANCI</name>
<accession>A0A6L2MHG5</accession>
<organism evidence="1">
    <name type="scientific">Tanacetum cinerariifolium</name>
    <name type="common">Dalmatian daisy</name>
    <name type="synonym">Chrysanthemum cinerariifolium</name>
    <dbReference type="NCBI Taxonomy" id="118510"/>
    <lineage>
        <taxon>Eukaryota</taxon>
        <taxon>Viridiplantae</taxon>
        <taxon>Streptophyta</taxon>
        <taxon>Embryophyta</taxon>
        <taxon>Tracheophyta</taxon>
        <taxon>Spermatophyta</taxon>
        <taxon>Magnoliopsida</taxon>
        <taxon>eudicotyledons</taxon>
        <taxon>Gunneridae</taxon>
        <taxon>Pentapetalae</taxon>
        <taxon>asterids</taxon>
        <taxon>campanulids</taxon>
        <taxon>Asterales</taxon>
        <taxon>Asteraceae</taxon>
        <taxon>Asteroideae</taxon>
        <taxon>Anthemideae</taxon>
        <taxon>Anthemidinae</taxon>
        <taxon>Tanacetum</taxon>
    </lineage>
</organism>
<sequence>MFFESILIATFRVAISFHSHAATLEISFDTVDEQVSSSNLCEEEHVDSGLVSGLNGTSFVQAASTSLSVQNFKERSNEELGDLDFSCEESDIVNGSIEDISVYSDVEKFEEQSNEFGDSSPKVVFDKQGCKEVQESEADGKITDTAGRGFELPSVVAEEISNTLEEEESVHEKEVGATNTFISPVECILLQNQFIRETEDTITQTLASQGRTKCYMEQNVYSYVYDDC</sequence>
<protein>
    <submittedName>
        <fullName evidence="1">Kinesin, motor domain-containing protein</fullName>
    </submittedName>
</protein>
<dbReference type="AlphaFoldDB" id="A0A6L2MHG5"/>
<comment type="caution">
    <text evidence="1">The sequence shown here is derived from an EMBL/GenBank/DDBJ whole genome shotgun (WGS) entry which is preliminary data.</text>
</comment>
<evidence type="ECO:0000313" key="1">
    <source>
        <dbReference type="EMBL" id="GEU73386.1"/>
    </source>
</evidence>
<dbReference type="EMBL" id="BKCJ010006679">
    <property type="protein sequence ID" value="GEU73386.1"/>
    <property type="molecule type" value="Genomic_DNA"/>
</dbReference>